<dbReference type="Proteomes" id="UP001175001">
    <property type="component" value="Unassembled WGS sequence"/>
</dbReference>
<evidence type="ECO:0000313" key="4">
    <source>
        <dbReference type="Proteomes" id="UP001175001"/>
    </source>
</evidence>
<proteinExistence type="predicted"/>
<feature type="domain" description="FAD dependent oxidoreductase" evidence="2">
    <location>
        <begin position="52"/>
        <end position="347"/>
    </location>
</feature>
<reference evidence="3" key="1">
    <citation type="submission" date="2023-06" db="EMBL/GenBank/DDBJ databases">
        <title>Multi-omics analyses reveal the molecular pathogenesis toolkit of Lasiodiplodia hormozganensis, a cross-kingdom pathogen.</title>
        <authorList>
            <person name="Felix C."/>
            <person name="Meneses R."/>
            <person name="Goncalves M.F.M."/>
            <person name="Tilleman L."/>
            <person name="Duarte A.S."/>
            <person name="Jorrin-Novo J.V."/>
            <person name="Van De Peer Y."/>
            <person name="Deforce D."/>
            <person name="Van Nieuwerburgh F."/>
            <person name="Esteves A.C."/>
            <person name="Alves A."/>
        </authorList>
    </citation>
    <scope>NUCLEOTIDE SEQUENCE</scope>
    <source>
        <strain evidence="3">CBS 339.90</strain>
    </source>
</reference>
<feature type="region of interest" description="Disordered" evidence="1">
    <location>
        <begin position="123"/>
        <end position="151"/>
    </location>
</feature>
<dbReference type="GO" id="GO:0005737">
    <property type="term" value="C:cytoplasm"/>
    <property type="evidence" value="ECO:0007669"/>
    <property type="project" value="TreeGrafter"/>
</dbReference>
<evidence type="ECO:0000313" key="3">
    <source>
        <dbReference type="EMBL" id="KAK0647509.1"/>
    </source>
</evidence>
<keyword evidence="4" id="KW-1185">Reference proteome</keyword>
<dbReference type="SUPFAM" id="SSF51905">
    <property type="entry name" value="FAD/NAD(P)-binding domain"/>
    <property type="match status" value="1"/>
</dbReference>
<evidence type="ECO:0000256" key="1">
    <source>
        <dbReference type="SAM" id="MobiDB-lite"/>
    </source>
</evidence>
<dbReference type="Pfam" id="PF01266">
    <property type="entry name" value="DAO"/>
    <property type="match status" value="1"/>
</dbReference>
<dbReference type="PANTHER" id="PTHR13847">
    <property type="entry name" value="SARCOSINE DEHYDROGENASE-RELATED"/>
    <property type="match status" value="1"/>
</dbReference>
<sequence length="393" mass="42998">MKLTRFRLGHMPEMEALMKDRPELRERSQLRKVEFVSVYFDEETFLAAVKSLEEFKKDMPEESQGFASHRGEKLQTHFRLAPHAIGAITGPAGAAWPYQLVTHLLAELQHAFPGPSTFSLETNTPVTHISRSSSSSPAPSPHPYTLTTPRGPLSARHIVHTTNGYISTLVPGLAGRIFPVRGQMSAQGPGARFPFLPSLEEPQHSWLFNYANGGFDYLTQLPHSNTPQSDGELMLGGGLAATHHRGVDEVGVARDDAYGDVHVDIHLSGALEAVFGRENWGGQAAGVKAMWTGVMGFSADGFPWVGELLGALTGREEEDVEGPGAEWAAAGYSGEGMVHAWLSGKAVGIMVLVREGVLPEREGEEVKRWLPEQLWITEERVERAVLPRKVADL</sequence>
<dbReference type="InterPro" id="IPR036188">
    <property type="entry name" value="FAD/NAD-bd_sf"/>
</dbReference>
<organism evidence="3 4">
    <name type="scientific">Lasiodiplodia hormozganensis</name>
    <dbReference type="NCBI Taxonomy" id="869390"/>
    <lineage>
        <taxon>Eukaryota</taxon>
        <taxon>Fungi</taxon>
        <taxon>Dikarya</taxon>
        <taxon>Ascomycota</taxon>
        <taxon>Pezizomycotina</taxon>
        <taxon>Dothideomycetes</taxon>
        <taxon>Dothideomycetes incertae sedis</taxon>
        <taxon>Botryosphaeriales</taxon>
        <taxon>Botryosphaeriaceae</taxon>
        <taxon>Lasiodiplodia</taxon>
    </lineage>
</organism>
<comment type="caution">
    <text evidence="3">The sequence shown here is derived from an EMBL/GenBank/DDBJ whole genome shotgun (WGS) entry which is preliminary data.</text>
</comment>
<name>A0AA40CSH5_9PEZI</name>
<gene>
    <name evidence="3" type="ORF">DIS24_g7670</name>
</gene>
<dbReference type="AlphaFoldDB" id="A0AA40CSH5"/>
<dbReference type="EMBL" id="JAUJDW010000048">
    <property type="protein sequence ID" value="KAK0647509.1"/>
    <property type="molecule type" value="Genomic_DNA"/>
</dbReference>
<dbReference type="Gene3D" id="3.30.9.10">
    <property type="entry name" value="D-Amino Acid Oxidase, subunit A, domain 2"/>
    <property type="match status" value="1"/>
</dbReference>
<dbReference type="Gene3D" id="3.50.50.60">
    <property type="entry name" value="FAD/NAD(P)-binding domain"/>
    <property type="match status" value="1"/>
</dbReference>
<dbReference type="InterPro" id="IPR006076">
    <property type="entry name" value="FAD-dep_OxRdtase"/>
</dbReference>
<accession>A0AA40CSH5</accession>
<dbReference type="PANTHER" id="PTHR13847:SF213">
    <property type="entry name" value="DEPENDENT OXIDOREDUCTASE, PUTATIVE-RELATED"/>
    <property type="match status" value="1"/>
</dbReference>
<protein>
    <recommendedName>
        <fullName evidence="2">FAD dependent oxidoreductase domain-containing protein</fullName>
    </recommendedName>
</protein>
<evidence type="ECO:0000259" key="2">
    <source>
        <dbReference type="Pfam" id="PF01266"/>
    </source>
</evidence>